<evidence type="ECO:0000313" key="9">
    <source>
        <dbReference type="Proteomes" id="UP000616885"/>
    </source>
</evidence>
<dbReference type="Proteomes" id="UP000616885">
    <property type="component" value="Unassembled WGS sequence"/>
</dbReference>
<evidence type="ECO:0000256" key="4">
    <source>
        <dbReference type="ARBA" id="ARBA00023136"/>
    </source>
</evidence>
<feature type="transmembrane region" description="Helical" evidence="6">
    <location>
        <begin position="413"/>
        <end position="435"/>
    </location>
</feature>
<organism evidence="8 9">
    <name type="scientific">Bionectria ochroleuca</name>
    <name type="common">Gliocladium roseum</name>
    <dbReference type="NCBI Taxonomy" id="29856"/>
    <lineage>
        <taxon>Eukaryota</taxon>
        <taxon>Fungi</taxon>
        <taxon>Dikarya</taxon>
        <taxon>Ascomycota</taxon>
        <taxon>Pezizomycotina</taxon>
        <taxon>Sordariomycetes</taxon>
        <taxon>Hypocreomycetidae</taxon>
        <taxon>Hypocreales</taxon>
        <taxon>Bionectriaceae</taxon>
        <taxon>Clonostachys</taxon>
    </lineage>
</organism>
<comment type="similarity">
    <text evidence="5">Belongs to the SAT4 family.</text>
</comment>
<feature type="transmembrane region" description="Helical" evidence="6">
    <location>
        <begin position="204"/>
        <end position="222"/>
    </location>
</feature>
<feature type="transmembrane region" description="Helical" evidence="6">
    <location>
        <begin position="41"/>
        <end position="62"/>
    </location>
</feature>
<accession>A0A8H7KAD6</accession>
<feature type="transmembrane region" description="Helical" evidence="6">
    <location>
        <begin position="173"/>
        <end position="192"/>
    </location>
</feature>
<keyword evidence="3 6" id="KW-1133">Transmembrane helix</keyword>
<evidence type="ECO:0000256" key="5">
    <source>
        <dbReference type="ARBA" id="ARBA00038359"/>
    </source>
</evidence>
<name>A0A8H7KAD6_BIOOC</name>
<dbReference type="InterPro" id="IPR052337">
    <property type="entry name" value="SAT4-like"/>
</dbReference>
<reference evidence="8" key="1">
    <citation type="submission" date="2020-10" db="EMBL/GenBank/DDBJ databases">
        <title>High-Quality Genome Resource of Clonostachys rosea strain S41 by Oxford Nanopore Long-Read Sequencing.</title>
        <authorList>
            <person name="Wang H."/>
        </authorList>
    </citation>
    <scope>NUCLEOTIDE SEQUENCE</scope>
    <source>
        <strain evidence="8">S41</strain>
    </source>
</reference>
<dbReference type="PANTHER" id="PTHR33048:SF47">
    <property type="entry name" value="INTEGRAL MEMBRANE PROTEIN-RELATED"/>
    <property type="match status" value="1"/>
</dbReference>
<feature type="transmembrane region" description="Helical" evidence="6">
    <location>
        <begin position="242"/>
        <end position="262"/>
    </location>
</feature>
<keyword evidence="2 6" id="KW-0812">Transmembrane</keyword>
<feature type="transmembrane region" description="Helical" evidence="6">
    <location>
        <begin position="124"/>
        <end position="153"/>
    </location>
</feature>
<dbReference type="InterPro" id="IPR049326">
    <property type="entry name" value="Rhodopsin_dom_fungi"/>
</dbReference>
<sequence length="681" mass="75799">MASQVYIHWTLLGITFGFATIAIVLRVLSRVLTRLKFWWDDWLAITCYIIDVVWLAIIIIWIQKGLGQHVYDVTWGSIEDVLTINKLLLYVAELFYAFALFFGKVSILAFYWRMFGVTNIKLPIQILLGCSIVWIIIRTFMGIWHCVPIHAFWDSNAGGYCAIDDSKFFFGTIMVHVFIDLAILSLPVVQIYKLNLPIMQKIGVMLMFMFGVFICVAAVAIIVESVNFDAKSIDFTWNISNIVFWATIEVNLVTVSASLPTFRPALNFIFKRKLPGSSAMESGVASHGLSHRGRISTKNMTAIPSEADETASTYELADVLHGESSSNGDLLLIGYAIWVVYLAFGYQLGQNPGLFVHMADLTELLSDDPSLLLPFFRIVKLLCVILSIYMVFLKSAILLEWIHIFALGSRRSAEFWAVYMTLGANIVFYTCIIMMESTSCTPFAYNWDKQIEGHCNVFNSPLIGIVTSSFNLATDVVIFIIPQKVVFSLQMSTHKKLGVSVVFAIGIVGIIAAAVRTTYMIRLMLAIEEDMTYYFSSVLMTCAGEGASIILVMCCPILPRAIGSLASTFSAIGSWTRSSGDWLKGSMSTKERTSSSQCLPRHGCVSTKDTDSTLLTDEVRLVPLSGLERKAEVVGNSPDRSKRAMYTRQFGQHGIVCETQVQVDSTYIGQTLGGTIHTTRG</sequence>
<feature type="transmembrane region" description="Helical" evidence="6">
    <location>
        <begin position="330"/>
        <end position="349"/>
    </location>
</feature>
<protein>
    <recommendedName>
        <fullName evidence="7">Rhodopsin domain-containing protein</fullName>
    </recommendedName>
</protein>
<gene>
    <name evidence="8" type="ORF">IM811_003757</name>
</gene>
<evidence type="ECO:0000256" key="2">
    <source>
        <dbReference type="ARBA" id="ARBA00022692"/>
    </source>
</evidence>
<feature type="transmembrane region" description="Helical" evidence="6">
    <location>
        <begin position="87"/>
        <end position="112"/>
    </location>
</feature>
<feature type="domain" description="Rhodopsin" evidence="7">
    <location>
        <begin position="25"/>
        <end position="266"/>
    </location>
</feature>
<feature type="transmembrane region" description="Helical" evidence="6">
    <location>
        <begin position="501"/>
        <end position="521"/>
    </location>
</feature>
<feature type="transmembrane region" description="Helical" evidence="6">
    <location>
        <begin position="533"/>
        <end position="558"/>
    </location>
</feature>
<dbReference type="EMBL" id="JADCTT010000011">
    <property type="protein sequence ID" value="KAF9746852.1"/>
    <property type="molecule type" value="Genomic_DNA"/>
</dbReference>
<evidence type="ECO:0000313" key="8">
    <source>
        <dbReference type="EMBL" id="KAF9746852.1"/>
    </source>
</evidence>
<evidence type="ECO:0000256" key="1">
    <source>
        <dbReference type="ARBA" id="ARBA00004141"/>
    </source>
</evidence>
<keyword evidence="4 6" id="KW-0472">Membrane</keyword>
<feature type="domain" description="Rhodopsin" evidence="7">
    <location>
        <begin position="379"/>
        <end position="558"/>
    </location>
</feature>
<dbReference type="AlphaFoldDB" id="A0A8H7KAD6"/>
<comment type="caution">
    <text evidence="8">The sequence shown here is derived from an EMBL/GenBank/DDBJ whole genome shotgun (WGS) entry which is preliminary data.</text>
</comment>
<feature type="transmembrane region" description="Helical" evidence="6">
    <location>
        <begin position="462"/>
        <end position="481"/>
    </location>
</feature>
<comment type="subcellular location">
    <subcellularLocation>
        <location evidence="1">Membrane</location>
        <topology evidence="1">Multi-pass membrane protein</topology>
    </subcellularLocation>
</comment>
<feature type="transmembrane region" description="Helical" evidence="6">
    <location>
        <begin position="6"/>
        <end position="29"/>
    </location>
</feature>
<evidence type="ECO:0000259" key="7">
    <source>
        <dbReference type="Pfam" id="PF20684"/>
    </source>
</evidence>
<feature type="transmembrane region" description="Helical" evidence="6">
    <location>
        <begin position="369"/>
        <end position="392"/>
    </location>
</feature>
<evidence type="ECO:0000256" key="3">
    <source>
        <dbReference type="ARBA" id="ARBA00022989"/>
    </source>
</evidence>
<evidence type="ECO:0000256" key="6">
    <source>
        <dbReference type="SAM" id="Phobius"/>
    </source>
</evidence>
<proteinExistence type="inferred from homology"/>
<dbReference type="GO" id="GO:0016020">
    <property type="term" value="C:membrane"/>
    <property type="evidence" value="ECO:0007669"/>
    <property type="project" value="UniProtKB-SubCell"/>
</dbReference>
<dbReference type="PANTHER" id="PTHR33048">
    <property type="entry name" value="PTH11-LIKE INTEGRAL MEMBRANE PROTEIN (AFU_ORTHOLOGUE AFUA_5G11245)"/>
    <property type="match status" value="1"/>
</dbReference>
<dbReference type="Pfam" id="PF20684">
    <property type="entry name" value="Fung_rhodopsin"/>
    <property type="match status" value="2"/>
</dbReference>